<dbReference type="InterPro" id="IPR013108">
    <property type="entry name" value="Amidohydro_3"/>
</dbReference>
<dbReference type="Gene3D" id="3.10.310.70">
    <property type="match status" value="1"/>
</dbReference>
<keyword evidence="3" id="KW-1185">Reference proteome</keyword>
<dbReference type="RefSeq" id="WP_343995448.1">
    <property type="nucleotide sequence ID" value="NZ_BAAALG010000011.1"/>
</dbReference>
<evidence type="ECO:0000259" key="1">
    <source>
        <dbReference type="Pfam" id="PF07969"/>
    </source>
</evidence>
<evidence type="ECO:0000313" key="2">
    <source>
        <dbReference type="EMBL" id="GAA1106789.1"/>
    </source>
</evidence>
<evidence type="ECO:0000313" key="3">
    <source>
        <dbReference type="Proteomes" id="UP001501581"/>
    </source>
</evidence>
<proteinExistence type="predicted"/>
<sequence>MRLWLQNVEVAGQRADVEVARGRVVALHPAGGRVPVEAEHVVDGAGGALLPGLHDHHMHLLALAAMRSSVDCAPAADLAALGDLLRADRHPDGWIRAVGYDEERIGRLDRRVLDALVGERPVRVQHRSGALWVLNSSALQQVEAVLGADSDVELDAEGRPNGRLWRYDSRLSAVLPRRVPDLAALGRELRSLGLTGVTDATPDLDPQALELLRGAVATGEMALEVTVLAQGARPEEVAPLRVGPAKLLLADHDLPSVPWLSARIRSHHGAGRPVAVHCVTAESLVLTLAALEEAGVLAGDRIEHASVVPFGLEPELARLGLRVVTQPGFLSTRGERYRAEVEPSDLPMLYPVARLLAAGVPTVCSSDAPFGVLDPWQVIAAARDRRTEAGLVLGESERVGPEVALSGYLAPPADPGGEVRRVAPGERADLLLLAGPLAAALATPDRGWVRTTFRNGQPFA</sequence>
<gene>
    <name evidence="2" type="ORF">GCM10009668_28260</name>
</gene>
<organism evidence="2 3">
    <name type="scientific">Nocardioides dubius</name>
    <dbReference type="NCBI Taxonomy" id="317019"/>
    <lineage>
        <taxon>Bacteria</taxon>
        <taxon>Bacillati</taxon>
        <taxon>Actinomycetota</taxon>
        <taxon>Actinomycetes</taxon>
        <taxon>Propionibacteriales</taxon>
        <taxon>Nocardioidaceae</taxon>
        <taxon>Nocardioides</taxon>
    </lineage>
</organism>
<feature type="domain" description="Amidohydrolase 3" evidence="1">
    <location>
        <begin position="41"/>
        <end position="458"/>
    </location>
</feature>
<accession>A0ABP4EJA3</accession>
<dbReference type="Gene3D" id="2.30.40.10">
    <property type="entry name" value="Urease, subunit C, domain 1"/>
    <property type="match status" value="1"/>
</dbReference>
<dbReference type="PANTHER" id="PTHR22642:SF2">
    <property type="entry name" value="PROTEIN LONG AFTER FAR-RED 3"/>
    <property type="match status" value="1"/>
</dbReference>
<dbReference type="EMBL" id="BAAALG010000011">
    <property type="protein sequence ID" value="GAA1106789.1"/>
    <property type="molecule type" value="Genomic_DNA"/>
</dbReference>
<dbReference type="SUPFAM" id="SSF51338">
    <property type="entry name" value="Composite domain of metallo-dependent hydrolases"/>
    <property type="match status" value="1"/>
</dbReference>
<reference evidence="3" key="1">
    <citation type="journal article" date="2019" name="Int. J. Syst. Evol. Microbiol.">
        <title>The Global Catalogue of Microorganisms (GCM) 10K type strain sequencing project: providing services to taxonomists for standard genome sequencing and annotation.</title>
        <authorList>
            <consortium name="The Broad Institute Genomics Platform"/>
            <consortium name="The Broad Institute Genome Sequencing Center for Infectious Disease"/>
            <person name="Wu L."/>
            <person name="Ma J."/>
        </authorList>
    </citation>
    <scope>NUCLEOTIDE SEQUENCE [LARGE SCALE GENOMIC DNA]</scope>
    <source>
        <strain evidence="3">JCM 13008</strain>
    </source>
</reference>
<dbReference type="PANTHER" id="PTHR22642">
    <property type="entry name" value="IMIDAZOLONEPROPIONASE"/>
    <property type="match status" value="1"/>
</dbReference>
<protein>
    <submittedName>
        <fullName evidence="2">Amidohydrolase family protein</fullName>
    </submittedName>
</protein>
<name>A0ABP4EJA3_9ACTN</name>
<dbReference type="Gene3D" id="3.20.20.140">
    <property type="entry name" value="Metal-dependent hydrolases"/>
    <property type="match status" value="2"/>
</dbReference>
<dbReference type="InterPro" id="IPR032466">
    <property type="entry name" value="Metal_Hydrolase"/>
</dbReference>
<comment type="caution">
    <text evidence="2">The sequence shown here is derived from an EMBL/GenBank/DDBJ whole genome shotgun (WGS) entry which is preliminary data.</text>
</comment>
<dbReference type="SUPFAM" id="SSF51556">
    <property type="entry name" value="Metallo-dependent hydrolases"/>
    <property type="match status" value="1"/>
</dbReference>
<dbReference type="InterPro" id="IPR011059">
    <property type="entry name" value="Metal-dep_hydrolase_composite"/>
</dbReference>
<dbReference type="Proteomes" id="UP001501581">
    <property type="component" value="Unassembled WGS sequence"/>
</dbReference>
<dbReference type="Pfam" id="PF07969">
    <property type="entry name" value="Amidohydro_3"/>
    <property type="match status" value="1"/>
</dbReference>